<reference evidence="3 4" key="1">
    <citation type="submission" date="2020-08" db="EMBL/GenBank/DDBJ databases">
        <title>Genome sequence of Thermomonas carbonis KCTC 42013T.</title>
        <authorList>
            <person name="Hyun D.-W."/>
            <person name="Bae J.-W."/>
        </authorList>
    </citation>
    <scope>NUCLEOTIDE SEQUENCE [LARGE SCALE GENOMIC DNA]</scope>
    <source>
        <strain evidence="3 4">KCTC 42013</strain>
    </source>
</reference>
<gene>
    <name evidence="3" type="ORF">H9L16_05565</name>
</gene>
<dbReference type="KEGG" id="tcn:H9L16_05565"/>
<feature type="domain" description="FAD-binding FR-type" evidence="2">
    <location>
        <begin position="40"/>
        <end position="141"/>
    </location>
</feature>
<dbReference type="SUPFAM" id="SSF63380">
    <property type="entry name" value="Riboflavin synthase domain-like"/>
    <property type="match status" value="1"/>
</dbReference>
<keyword evidence="4" id="KW-1185">Reference proteome</keyword>
<dbReference type="InterPro" id="IPR050415">
    <property type="entry name" value="MRET"/>
</dbReference>
<evidence type="ECO:0000259" key="1">
    <source>
        <dbReference type="PROSITE" id="PS51085"/>
    </source>
</evidence>
<sequence>MTARPRSARRLARGLVRRVADVMAPPQALAFWADRLVPGMDAGRARVLERRRASADAVTLVLQPGRGWGGCRPGRHVSIGAEIEGRRVRRSYSPTAIRADGRIEITVKRVAGGKLSAFLCDDVAVGAWLDIGPAFGEMTLPAQRDAPLLFLAAGSGITPLMSMTRALAERGMPVRLTLLVWARRRDELCFVDELRGFARDMPGFDVRFMLTGDTATEDDEGIGRIDAALLAKHVPDIETRRVLACGPNDFVDVARRLAASQALAFDSEAFTPPRIADDIDTSGSVQVTLAASQRVLTLPRSSSLLEALEAAGLAPAHGCRMGICNTCACGKRSGSTRHLHTGALEHEPVTALRLCVTRAASDLVLDL</sequence>
<proteinExistence type="predicted"/>
<dbReference type="PROSITE" id="PS51384">
    <property type="entry name" value="FAD_FR"/>
    <property type="match status" value="1"/>
</dbReference>
<dbReference type="Pfam" id="PF00111">
    <property type="entry name" value="Fer2"/>
    <property type="match status" value="1"/>
</dbReference>
<dbReference type="Gene3D" id="3.10.20.30">
    <property type="match status" value="1"/>
</dbReference>
<dbReference type="PRINTS" id="PR00406">
    <property type="entry name" value="CYTB5RDTASE"/>
</dbReference>
<dbReference type="SUPFAM" id="SSF52343">
    <property type="entry name" value="Ferredoxin reductase-like, C-terminal NADP-linked domain"/>
    <property type="match status" value="1"/>
</dbReference>
<evidence type="ECO:0000259" key="2">
    <source>
        <dbReference type="PROSITE" id="PS51384"/>
    </source>
</evidence>
<dbReference type="Pfam" id="PF00175">
    <property type="entry name" value="NAD_binding_1"/>
    <property type="match status" value="1"/>
</dbReference>
<dbReference type="InterPro" id="IPR008333">
    <property type="entry name" value="Cbr1-like_FAD-bd_dom"/>
</dbReference>
<dbReference type="InterPro" id="IPR036010">
    <property type="entry name" value="2Fe-2S_ferredoxin-like_sf"/>
</dbReference>
<dbReference type="Gene3D" id="2.40.30.10">
    <property type="entry name" value="Translation factors"/>
    <property type="match status" value="1"/>
</dbReference>
<dbReference type="GO" id="GO:0051536">
    <property type="term" value="F:iron-sulfur cluster binding"/>
    <property type="evidence" value="ECO:0007669"/>
    <property type="project" value="InterPro"/>
</dbReference>
<dbReference type="SUPFAM" id="SSF54292">
    <property type="entry name" value="2Fe-2S ferredoxin-like"/>
    <property type="match status" value="1"/>
</dbReference>
<dbReference type="PROSITE" id="PS51085">
    <property type="entry name" value="2FE2S_FER_2"/>
    <property type="match status" value="1"/>
</dbReference>
<dbReference type="InterPro" id="IPR017938">
    <property type="entry name" value="Riboflavin_synthase-like_b-brl"/>
</dbReference>
<dbReference type="InterPro" id="IPR001041">
    <property type="entry name" value="2Fe-2S_ferredoxin-type"/>
</dbReference>
<evidence type="ECO:0000313" key="3">
    <source>
        <dbReference type="EMBL" id="QNN71044.1"/>
    </source>
</evidence>
<organism evidence="3 4">
    <name type="scientific">Thermomonas carbonis</name>
    <dbReference type="NCBI Taxonomy" id="1463158"/>
    <lineage>
        <taxon>Bacteria</taxon>
        <taxon>Pseudomonadati</taxon>
        <taxon>Pseudomonadota</taxon>
        <taxon>Gammaproteobacteria</taxon>
        <taxon>Lysobacterales</taxon>
        <taxon>Lysobacteraceae</taxon>
        <taxon>Thermomonas</taxon>
    </lineage>
</organism>
<accession>A0A7G9ST69</accession>
<dbReference type="Pfam" id="PF00970">
    <property type="entry name" value="FAD_binding_6"/>
    <property type="match status" value="1"/>
</dbReference>
<dbReference type="PANTHER" id="PTHR47354:SF3">
    <property type="entry name" value="OXIDOREDUCTASE-RELATED"/>
    <property type="match status" value="1"/>
</dbReference>
<dbReference type="EMBL" id="CP060719">
    <property type="protein sequence ID" value="QNN71044.1"/>
    <property type="molecule type" value="Genomic_DNA"/>
</dbReference>
<dbReference type="Proteomes" id="UP000515804">
    <property type="component" value="Chromosome"/>
</dbReference>
<dbReference type="InterPro" id="IPR012675">
    <property type="entry name" value="Beta-grasp_dom_sf"/>
</dbReference>
<dbReference type="InterPro" id="IPR039261">
    <property type="entry name" value="FNR_nucleotide-bd"/>
</dbReference>
<dbReference type="GO" id="GO:0016491">
    <property type="term" value="F:oxidoreductase activity"/>
    <property type="evidence" value="ECO:0007669"/>
    <property type="project" value="InterPro"/>
</dbReference>
<evidence type="ECO:0000313" key="4">
    <source>
        <dbReference type="Proteomes" id="UP000515804"/>
    </source>
</evidence>
<dbReference type="InterPro" id="IPR001433">
    <property type="entry name" value="OxRdtase_FAD/NAD-bd"/>
</dbReference>
<dbReference type="PANTHER" id="PTHR47354">
    <property type="entry name" value="NADH OXIDOREDUCTASE HCR"/>
    <property type="match status" value="1"/>
</dbReference>
<name>A0A7G9ST69_9GAMM</name>
<feature type="domain" description="2Fe-2S ferredoxin-type" evidence="1">
    <location>
        <begin position="285"/>
        <end position="367"/>
    </location>
</feature>
<dbReference type="Gene3D" id="3.40.50.80">
    <property type="entry name" value="Nucleotide-binding domain of ferredoxin-NADP reductase (FNR) module"/>
    <property type="match status" value="1"/>
</dbReference>
<dbReference type="InterPro" id="IPR017927">
    <property type="entry name" value="FAD-bd_FR_type"/>
</dbReference>
<dbReference type="CDD" id="cd00207">
    <property type="entry name" value="fer2"/>
    <property type="match status" value="1"/>
</dbReference>
<dbReference type="RefSeq" id="WP_187553559.1">
    <property type="nucleotide sequence ID" value="NZ_BMZL01000001.1"/>
</dbReference>
<dbReference type="AlphaFoldDB" id="A0A7G9ST69"/>
<protein>
    <submittedName>
        <fullName evidence="3">Iron-sulfur cluster-binding domain-containing protein</fullName>
    </submittedName>
</protein>